<proteinExistence type="predicted"/>
<feature type="transmembrane region" description="Helical" evidence="1">
    <location>
        <begin position="143"/>
        <end position="165"/>
    </location>
</feature>
<accession>A0A1T4YYZ6</accession>
<name>A0A1T4YYZ6_9BACL</name>
<dbReference type="PANTHER" id="PTHR41282">
    <property type="entry name" value="CONSERVED TRANSMEMBRANE PROTEIN-RELATED"/>
    <property type="match status" value="1"/>
</dbReference>
<dbReference type="PANTHER" id="PTHR41282:SF1">
    <property type="entry name" value="CONSERVED TRANSMEMBRANE PROTEIN-RELATED"/>
    <property type="match status" value="1"/>
</dbReference>
<evidence type="ECO:0000313" key="3">
    <source>
        <dbReference type="Proteomes" id="UP000190042"/>
    </source>
</evidence>
<feature type="transmembrane region" description="Helical" evidence="1">
    <location>
        <begin position="111"/>
        <end position="131"/>
    </location>
</feature>
<dbReference type="Pfam" id="PF12811">
    <property type="entry name" value="BaxI_1"/>
    <property type="match status" value="1"/>
</dbReference>
<gene>
    <name evidence="2" type="ORF">SAMN04244570_0278</name>
</gene>
<sequence>MRSSNPSLGKDTFRGLEVDSGSTMTIQGTVNKTFILFLLLSATAFFTWTQYFAGKDIQSLLWIGLLGGFVVALITIFVKKAAPYTAPLYALLEGLVIGGISAMFETQFEGITTQAILLTLGTLLSLLFAYRSGWIKVTENFKLGVFAATGAIFFVYIADLILRFFGMGVPFIHETGPIGIIISVVIVIVAALNLVLDFDFIEEGVKQQAPKYMEWYGAFGLMVTLVWLYLEILRLLSKIRSK</sequence>
<evidence type="ECO:0000256" key="1">
    <source>
        <dbReference type="SAM" id="Phobius"/>
    </source>
</evidence>
<organism evidence="2 3">
    <name type="scientific">Sporosarcina newyorkensis</name>
    <dbReference type="NCBI Taxonomy" id="759851"/>
    <lineage>
        <taxon>Bacteria</taxon>
        <taxon>Bacillati</taxon>
        <taxon>Bacillota</taxon>
        <taxon>Bacilli</taxon>
        <taxon>Bacillales</taxon>
        <taxon>Caryophanaceae</taxon>
        <taxon>Sporosarcina</taxon>
    </lineage>
</organism>
<feature type="transmembrane region" description="Helical" evidence="1">
    <location>
        <begin position="60"/>
        <end position="78"/>
    </location>
</feature>
<feature type="transmembrane region" description="Helical" evidence="1">
    <location>
        <begin position="84"/>
        <end position="104"/>
    </location>
</feature>
<dbReference type="InterPro" id="IPR010539">
    <property type="entry name" value="BaxI_1-like"/>
</dbReference>
<keyword evidence="3" id="KW-1185">Reference proteome</keyword>
<dbReference type="Proteomes" id="UP000190042">
    <property type="component" value="Unassembled WGS sequence"/>
</dbReference>
<reference evidence="3" key="1">
    <citation type="submission" date="2017-02" db="EMBL/GenBank/DDBJ databases">
        <authorList>
            <person name="Varghese N."/>
            <person name="Submissions S."/>
        </authorList>
    </citation>
    <scope>NUCLEOTIDE SEQUENCE [LARGE SCALE GENOMIC DNA]</scope>
    <source>
        <strain evidence="3">DSM 23966</strain>
    </source>
</reference>
<keyword evidence="1" id="KW-0812">Transmembrane</keyword>
<keyword evidence="1" id="KW-1133">Transmembrane helix</keyword>
<keyword evidence="1" id="KW-0472">Membrane</keyword>
<feature type="transmembrane region" description="Helical" evidence="1">
    <location>
        <begin position="34"/>
        <end position="53"/>
    </location>
</feature>
<feature type="transmembrane region" description="Helical" evidence="1">
    <location>
        <begin position="216"/>
        <end position="236"/>
    </location>
</feature>
<evidence type="ECO:0000313" key="2">
    <source>
        <dbReference type="EMBL" id="SKB07002.1"/>
    </source>
</evidence>
<feature type="transmembrane region" description="Helical" evidence="1">
    <location>
        <begin position="177"/>
        <end position="196"/>
    </location>
</feature>
<protein>
    <submittedName>
        <fullName evidence="2">Uncharacterized membrane protein, YccA/Bax inhibitor family</fullName>
    </submittedName>
</protein>
<dbReference type="EMBL" id="FUYJ01000012">
    <property type="protein sequence ID" value="SKB07002.1"/>
    <property type="molecule type" value="Genomic_DNA"/>
</dbReference>
<dbReference type="AlphaFoldDB" id="A0A1T4YYZ6"/>
<dbReference type="PIRSF" id="PIRSF009160">
    <property type="entry name" value="UCP009160"/>
    <property type="match status" value="1"/>
</dbReference>
<dbReference type="RefSeq" id="WP_009498773.1">
    <property type="nucleotide sequence ID" value="NZ_FUYJ01000012.1"/>
</dbReference>